<feature type="chain" id="PRO_5047250758" evidence="1">
    <location>
        <begin position="30"/>
        <end position="246"/>
    </location>
</feature>
<dbReference type="Proteomes" id="UP000808914">
    <property type="component" value="Unassembled WGS sequence"/>
</dbReference>
<proteinExistence type="predicted"/>
<accession>A0ABS2PUT3</accession>
<evidence type="ECO:0000256" key="1">
    <source>
        <dbReference type="SAM" id="SignalP"/>
    </source>
</evidence>
<feature type="signal peptide" evidence="1">
    <location>
        <begin position="1"/>
        <end position="29"/>
    </location>
</feature>
<protein>
    <submittedName>
        <fullName evidence="2">Uncharacterized protein</fullName>
    </submittedName>
</protein>
<gene>
    <name evidence="2" type="ORF">JOD45_000005</name>
</gene>
<evidence type="ECO:0000313" key="2">
    <source>
        <dbReference type="EMBL" id="MBM7643814.1"/>
    </source>
</evidence>
<comment type="caution">
    <text evidence="2">The sequence shown here is derived from an EMBL/GenBank/DDBJ whole genome shotgun (WGS) entry which is preliminary data.</text>
</comment>
<name>A0ABS2PUT3_9BACL</name>
<dbReference type="RefSeq" id="WP_205001755.1">
    <property type="nucleotide sequence ID" value="NZ_JAFBER010000001.1"/>
</dbReference>
<keyword evidence="3" id="KW-1185">Reference proteome</keyword>
<organism evidence="2 3">
    <name type="scientific">Scopulibacillus daqui</name>
    <dbReference type="NCBI Taxonomy" id="1469162"/>
    <lineage>
        <taxon>Bacteria</taxon>
        <taxon>Bacillati</taxon>
        <taxon>Bacillota</taxon>
        <taxon>Bacilli</taxon>
        <taxon>Bacillales</taxon>
        <taxon>Sporolactobacillaceae</taxon>
        <taxon>Scopulibacillus</taxon>
    </lineage>
</organism>
<reference evidence="2 3" key="1">
    <citation type="submission" date="2021-01" db="EMBL/GenBank/DDBJ databases">
        <title>Genomic Encyclopedia of Type Strains, Phase IV (KMG-IV): sequencing the most valuable type-strain genomes for metagenomic binning, comparative biology and taxonomic classification.</title>
        <authorList>
            <person name="Goeker M."/>
        </authorList>
    </citation>
    <scope>NUCLEOTIDE SEQUENCE [LARGE SCALE GENOMIC DNA]</scope>
    <source>
        <strain evidence="2 3">DSM 28236</strain>
    </source>
</reference>
<sequence length="246" mass="27395">MKQIKRAIVALTAACGFVFSFLMPADVSAKPADADFGHPEILNLSITPENEWLYDLDNDLNALRMGLTINEDKKLSVIASLAEGKLSDLKKLIHMHKQGQLSDQSYKIYINKVFGDYKNYLHKTVKQLINEAPNREVQEKLVNVAHHFSQAAHFSSGELINQPINMSKIDQAELAVKVLADYNKSDVCKLLEEGLDINDMSYVFVLSEVSGKSPEEVADLKLNKDMTYTEIAKALGINPSALSILK</sequence>
<evidence type="ECO:0000313" key="3">
    <source>
        <dbReference type="Proteomes" id="UP000808914"/>
    </source>
</evidence>
<dbReference type="EMBL" id="JAFBER010000001">
    <property type="protein sequence ID" value="MBM7643814.1"/>
    <property type="molecule type" value="Genomic_DNA"/>
</dbReference>
<keyword evidence="1" id="KW-0732">Signal</keyword>